<proteinExistence type="predicted"/>
<dbReference type="Proteomes" id="UP000011584">
    <property type="component" value="Unassembled WGS sequence"/>
</dbReference>
<organism evidence="2 3">
    <name type="scientific">Escherichia coli 3.4880</name>
    <dbReference type="NCBI Taxonomy" id="1051347"/>
    <lineage>
        <taxon>Bacteria</taxon>
        <taxon>Pseudomonadati</taxon>
        <taxon>Pseudomonadota</taxon>
        <taxon>Gammaproteobacteria</taxon>
        <taxon>Enterobacterales</taxon>
        <taxon>Enterobacteriaceae</taxon>
        <taxon>Escherichia</taxon>
    </lineage>
</organism>
<dbReference type="EMBL" id="AOET01000026">
    <property type="protein sequence ID" value="ELW37842.1"/>
    <property type="molecule type" value="Genomic_DNA"/>
</dbReference>
<evidence type="ECO:0000256" key="1">
    <source>
        <dbReference type="SAM" id="Phobius"/>
    </source>
</evidence>
<accession>A0AAV3I933</accession>
<gene>
    <name evidence="2" type="ORF">EC34880_1145</name>
</gene>
<keyword evidence="1" id="KW-0472">Membrane</keyword>
<feature type="transmembrane region" description="Helical" evidence="1">
    <location>
        <begin position="12"/>
        <end position="34"/>
    </location>
</feature>
<keyword evidence="1" id="KW-0812">Transmembrane</keyword>
<dbReference type="AlphaFoldDB" id="A0AAV3I933"/>
<comment type="caution">
    <text evidence="2">The sequence shown here is derived from an EMBL/GenBank/DDBJ whole genome shotgun (WGS) entry which is preliminary data.</text>
</comment>
<evidence type="ECO:0000313" key="2">
    <source>
        <dbReference type="EMBL" id="ELW37842.1"/>
    </source>
</evidence>
<sequence>MIQVRTFSPSGVKAPTVTMFVVVALMVCVVIMTIQNLKGDVSDLLKLRLPEISTG</sequence>
<protein>
    <submittedName>
        <fullName evidence="2">Uncharacterized protein</fullName>
    </submittedName>
</protein>
<keyword evidence="1" id="KW-1133">Transmembrane helix</keyword>
<evidence type="ECO:0000313" key="3">
    <source>
        <dbReference type="Proteomes" id="UP000011584"/>
    </source>
</evidence>
<name>A0AAV3I933_ECOLX</name>
<reference evidence="2 3" key="1">
    <citation type="submission" date="2012-11" db="EMBL/GenBank/DDBJ databases">
        <title>Genomic anatomy of Escherichia coli O157:H7 outbreaks.</title>
        <authorList>
            <person name="Tracy H.T."/>
            <person name="Eppinger M."/>
            <person name="Daugherty S."/>
            <person name="Agrawal S."/>
            <person name="Galens K."/>
            <person name="Tallon L."/>
            <person name="Shefchek K."/>
            <person name="Parankush S."/>
            <person name="Cebula T.A."/>
            <person name="Feng P."/>
            <person name="Soderlund R."/>
            <person name="Mammel M.K."/>
            <person name="DebRoy C."/>
            <person name="Dudley E.G."/>
            <person name="Tarr P.I."/>
            <person name="Fraser-Liggett C."/>
            <person name="Ravel J."/>
        </authorList>
    </citation>
    <scope>NUCLEOTIDE SEQUENCE [LARGE SCALE GENOMIC DNA]</scope>
    <source>
        <strain evidence="2 3">3.4880</strain>
    </source>
</reference>